<dbReference type="AlphaFoldDB" id="A0A7S8FFM5"/>
<reference evidence="1 2" key="1">
    <citation type="journal article" date="2020" name="ISME J.">
        <title>Enrichment and physiological characterization of a novel comammox Nitrospira indicates ammonium inhibition of complete nitrification.</title>
        <authorList>
            <person name="Sakoula D."/>
            <person name="Koch H."/>
            <person name="Frank J."/>
            <person name="Jetten M.S.M."/>
            <person name="van Kessel M.A.H.J."/>
            <person name="Lucker S."/>
        </authorList>
    </citation>
    <scope>NUCLEOTIDE SEQUENCE [LARGE SCALE GENOMIC DNA]</scope>
    <source>
        <strain evidence="1">Comreactor17</strain>
    </source>
</reference>
<dbReference type="EMBL" id="CP047423">
    <property type="protein sequence ID" value="QPD05149.1"/>
    <property type="molecule type" value="Genomic_DNA"/>
</dbReference>
<evidence type="ECO:0000313" key="1">
    <source>
        <dbReference type="EMBL" id="QPD05149.1"/>
    </source>
</evidence>
<sequence length="154" mass="16547">MPLSYAKLGVILVVLTLVPNVTGGVHQAWAGQEVRACQVLDLQGASRVIGPGTEHPGGDTEQLMCLYSNPGIAMLTIHLWPAESYDQMSILKPHTPVQIGDQARYNVQKTGVVAVQLVTGSHSVTLNVQPMGKPKTDYLEPLLSAAREVAARLR</sequence>
<gene>
    <name evidence="1" type="ORF">Nkreftii_002923</name>
</gene>
<dbReference type="Proteomes" id="UP000593737">
    <property type="component" value="Chromosome"/>
</dbReference>
<accession>A0A7S8FFM5</accession>
<proteinExistence type="predicted"/>
<protein>
    <submittedName>
        <fullName evidence="1">Uncharacterized protein</fullName>
    </submittedName>
</protein>
<dbReference type="KEGG" id="nkf:Nkreftii_002923"/>
<evidence type="ECO:0000313" key="2">
    <source>
        <dbReference type="Proteomes" id="UP000593737"/>
    </source>
</evidence>
<name>A0A7S8FFM5_9BACT</name>
<organism evidence="1 2">
    <name type="scientific">Candidatus Nitrospira kreftii</name>
    <dbReference type="NCBI Taxonomy" id="2652173"/>
    <lineage>
        <taxon>Bacteria</taxon>
        <taxon>Pseudomonadati</taxon>
        <taxon>Nitrospirota</taxon>
        <taxon>Nitrospiria</taxon>
        <taxon>Nitrospirales</taxon>
        <taxon>Nitrospiraceae</taxon>
        <taxon>Nitrospira</taxon>
    </lineage>
</organism>